<dbReference type="Proteomes" id="UP000663844">
    <property type="component" value="Unassembled WGS sequence"/>
</dbReference>
<comment type="caution">
    <text evidence="2">The sequence shown here is derived from an EMBL/GenBank/DDBJ whole genome shotgun (WGS) entry which is preliminary data.</text>
</comment>
<feature type="region of interest" description="Disordered" evidence="1">
    <location>
        <begin position="349"/>
        <end position="368"/>
    </location>
</feature>
<reference evidence="2" key="1">
    <citation type="submission" date="2021-02" db="EMBL/GenBank/DDBJ databases">
        <authorList>
            <person name="Nowell W R."/>
        </authorList>
    </citation>
    <scope>NUCLEOTIDE SEQUENCE</scope>
</reference>
<accession>A0A819PRT6</accession>
<dbReference type="AlphaFoldDB" id="A0A819PRT6"/>
<protein>
    <submittedName>
        <fullName evidence="2">Uncharacterized protein</fullName>
    </submittedName>
</protein>
<sequence length="382" mass="44393">SKLFVSAEHRQTKKVYRTEIDQDTIGKITQGICDKCEQLFDLLQELIDNEGKTNMASLELTDDETKLLFNVTLTIVFGRTSREFPMKLELENVELDDITRLESIIHEQAQQIEQLEWSPHDRFDRASKLPSLVKQDFHFRNVSSSELAALSDNDRTMRCPTFKHHQEHQHYSHNSSFSIATSTQTLETSTGTKAIVTTNQGFLPKSKRYQLLRFDVHLSGPINEKDIFLIGLIDEPDTKQWETFQCSTGTWAFNVCNGSIQYPSGDTRPYTCSLKRLERIRHVDLLFDTQYHRLAFRIDDYTEDHWAFCLPKQLQINQLYPFIYLHKNPRMVPVFYTYTLPVPDNFPLSGKRKSRRSDPKILGTSNPNDVTIYGYPENVFPP</sequence>
<evidence type="ECO:0000256" key="1">
    <source>
        <dbReference type="SAM" id="MobiDB-lite"/>
    </source>
</evidence>
<proteinExistence type="predicted"/>
<gene>
    <name evidence="2" type="ORF">OXD698_LOCUS30455</name>
</gene>
<name>A0A819PRT6_9BILA</name>
<feature type="non-terminal residue" evidence="2">
    <location>
        <position position="382"/>
    </location>
</feature>
<dbReference type="EMBL" id="CAJOAZ010003586">
    <property type="protein sequence ID" value="CAF4016946.1"/>
    <property type="molecule type" value="Genomic_DNA"/>
</dbReference>
<evidence type="ECO:0000313" key="3">
    <source>
        <dbReference type="Proteomes" id="UP000663844"/>
    </source>
</evidence>
<evidence type="ECO:0000313" key="2">
    <source>
        <dbReference type="EMBL" id="CAF4016946.1"/>
    </source>
</evidence>
<organism evidence="2 3">
    <name type="scientific">Adineta steineri</name>
    <dbReference type="NCBI Taxonomy" id="433720"/>
    <lineage>
        <taxon>Eukaryota</taxon>
        <taxon>Metazoa</taxon>
        <taxon>Spiralia</taxon>
        <taxon>Gnathifera</taxon>
        <taxon>Rotifera</taxon>
        <taxon>Eurotatoria</taxon>
        <taxon>Bdelloidea</taxon>
        <taxon>Adinetida</taxon>
        <taxon>Adinetidae</taxon>
        <taxon>Adineta</taxon>
    </lineage>
</organism>